<sequence>AGKNEGKEEVTLELFQRFVEENRLNQQDIKCNLEEILLVSKREKELLEEQVRGEQERVKSRDDEIEKLKTRNNEYMKMNEAFAKVTNLLEKTVTLRQ</sequence>
<proteinExistence type="predicted"/>
<name>A0AAV5T1A2_9BILA</name>
<keyword evidence="1" id="KW-0175">Coiled coil</keyword>
<dbReference type="Proteomes" id="UP001432027">
    <property type="component" value="Unassembled WGS sequence"/>
</dbReference>
<evidence type="ECO:0000313" key="2">
    <source>
        <dbReference type="EMBL" id="GMS88762.1"/>
    </source>
</evidence>
<protein>
    <submittedName>
        <fullName evidence="2">Uncharacterized protein</fullName>
    </submittedName>
</protein>
<feature type="non-terminal residue" evidence="2">
    <location>
        <position position="1"/>
    </location>
</feature>
<reference evidence="2" key="1">
    <citation type="submission" date="2023-10" db="EMBL/GenBank/DDBJ databases">
        <title>Genome assembly of Pristionchus species.</title>
        <authorList>
            <person name="Yoshida K."/>
            <person name="Sommer R.J."/>
        </authorList>
    </citation>
    <scope>NUCLEOTIDE SEQUENCE</scope>
    <source>
        <strain evidence="2">RS0144</strain>
    </source>
</reference>
<accession>A0AAV5T1A2</accession>
<dbReference type="AlphaFoldDB" id="A0AAV5T1A2"/>
<organism evidence="2 3">
    <name type="scientific">Pristionchus entomophagus</name>
    <dbReference type="NCBI Taxonomy" id="358040"/>
    <lineage>
        <taxon>Eukaryota</taxon>
        <taxon>Metazoa</taxon>
        <taxon>Ecdysozoa</taxon>
        <taxon>Nematoda</taxon>
        <taxon>Chromadorea</taxon>
        <taxon>Rhabditida</taxon>
        <taxon>Rhabditina</taxon>
        <taxon>Diplogasteromorpha</taxon>
        <taxon>Diplogasteroidea</taxon>
        <taxon>Neodiplogasteridae</taxon>
        <taxon>Pristionchus</taxon>
    </lineage>
</organism>
<evidence type="ECO:0000256" key="1">
    <source>
        <dbReference type="SAM" id="Coils"/>
    </source>
</evidence>
<keyword evidence="3" id="KW-1185">Reference proteome</keyword>
<feature type="non-terminal residue" evidence="2">
    <location>
        <position position="97"/>
    </location>
</feature>
<evidence type="ECO:0000313" key="3">
    <source>
        <dbReference type="Proteomes" id="UP001432027"/>
    </source>
</evidence>
<feature type="coiled-coil region" evidence="1">
    <location>
        <begin position="37"/>
        <end position="64"/>
    </location>
</feature>
<comment type="caution">
    <text evidence="2">The sequence shown here is derived from an EMBL/GenBank/DDBJ whole genome shotgun (WGS) entry which is preliminary data.</text>
</comment>
<gene>
    <name evidence="2" type="ORF">PENTCL1PPCAC_10937</name>
</gene>
<dbReference type="EMBL" id="BTSX01000003">
    <property type="protein sequence ID" value="GMS88762.1"/>
    <property type="molecule type" value="Genomic_DNA"/>
</dbReference>